<feature type="transmembrane region" description="Helical" evidence="5">
    <location>
        <begin position="101"/>
        <end position="119"/>
    </location>
</feature>
<comment type="subcellular location">
    <subcellularLocation>
        <location evidence="1">Membrane</location>
        <topology evidence="1">Multi-pass membrane protein</topology>
    </subcellularLocation>
</comment>
<dbReference type="InterPro" id="IPR036259">
    <property type="entry name" value="MFS_trans_sf"/>
</dbReference>
<evidence type="ECO:0000256" key="3">
    <source>
        <dbReference type="ARBA" id="ARBA00022989"/>
    </source>
</evidence>
<feature type="transmembrane region" description="Helical" evidence="5">
    <location>
        <begin position="356"/>
        <end position="377"/>
    </location>
</feature>
<dbReference type="CDD" id="cd17393">
    <property type="entry name" value="MFS_MosC_like"/>
    <property type="match status" value="1"/>
</dbReference>
<feature type="transmembrane region" description="Helical" evidence="5">
    <location>
        <begin position="329"/>
        <end position="350"/>
    </location>
</feature>
<keyword evidence="2 5" id="KW-0812">Transmembrane</keyword>
<dbReference type="Pfam" id="PF07690">
    <property type="entry name" value="MFS_1"/>
    <property type="match status" value="1"/>
</dbReference>
<proteinExistence type="predicted"/>
<feature type="transmembrane region" description="Helical" evidence="5">
    <location>
        <begin position="299"/>
        <end position="317"/>
    </location>
</feature>
<evidence type="ECO:0000256" key="5">
    <source>
        <dbReference type="SAM" id="Phobius"/>
    </source>
</evidence>
<evidence type="ECO:0000256" key="2">
    <source>
        <dbReference type="ARBA" id="ARBA00022692"/>
    </source>
</evidence>
<feature type="transmembrane region" description="Helical" evidence="5">
    <location>
        <begin position="77"/>
        <end position="95"/>
    </location>
</feature>
<feature type="transmembrane region" description="Helical" evidence="5">
    <location>
        <begin position="49"/>
        <end position="70"/>
    </location>
</feature>
<evidence type="ECO:0000256" key="1">
    <source>
        <dbReference type="ARBA" id="ARBA00004141"/>
    </source>
</evidence>
<feature type="transmembrane region" description="Helical" evidence="5">
    <location>
        <begin position="140"/>
        <end position="158"/>
    </location>
</feature>
<protein>
    <submittedName>
        <fullName evidence="6">MFS transporter</fullName>
    </submittedName>
</protein>
<dbReference type="InterPro" id="IPR011701">
    <property type="entry name" value="MFS"/>
</dbReference>
<dbReference type="Proteomes" id="UP000753802">
    <property type="component" value="Unassembled WGS sequence"/>
</dbReference>
<evidence type="ECO:0000256" key="4">
    <source>
        <dbReference type="ARBA" id="ARBA00023136"/>
    </source>
</evidence>
<organism evidence="6 7">
    <name type="scientific">Sediminibacterium roseum</name>
    <dbReference type="NCBI Taxonomy" id="1978412"/>
    <lineage>
        <taxon>Bacteria</taxon>
        <taxon>Pseudomonadati</taxon>
        <taxon>Bacteroidota</taxon>
        <taxon>Chitinophagia</taxon>
        <taxon>Chitinophagales</taxon>
        <taxon>Chitinophagaceae</taxon>
        <taxon>Sediminibacterium</taxon>
    </lineage>
</organism>
<dbReference type="Gene3D" id="1.20.1250.20">
    <property type="entry name" value="MFS general substrate transporter like domains"/>
    <property type="match status" value="2"/>
</dbReference>
<keyword evidence="4 5" id="KW-0472">Membrane</keyword>
<dbReference type="EMBL" id="JAACJS010000006">
    <property type="protein sequence ID" value="NCI49286.1"/>
    <property type="molecule type" value="Genomic_DNA"/>
</dbReference>
<dbReference type="PANTHER" id="PTHR23514">
    <property type="entry name" value="BYPASS OF STOP CODON PROTEIN 6"/>
    <property type="match status" value="1"/>
</dbReference>
<reference evidence="6 7" key="1">
    <citation type="submission" date="2020-01" db="EMBL/GenBank/DDBJ databases">
        <title>Genome analysis.</title>
        <authorList>
            <person name="Wu S."/>
            <person name="Wang G."/>
        </authorList>
    </citation>
    <scope>NUCLEOTIDE SEQUENCE [LARGE SCALE GENOMIC DNA]</scope>
    <source>
        <strain evidence="6 7">SYL130</strain>
    </source>
</reference>
<dbReference type="SUPFAM" id="SSF103473">
    <property type="entry name" value="MFS general substrate transporter"/>
    <property type="match status" value="1"/>
</dbReference>
<keyword evidence="7" id="KW-1185">Reference proteome</keyword>
<dbReference type="InterPro" id="IPR051788">
    <property type="entry name" value="MFS_Transporter"/>
</dbReference>
<evidence type="ECO:0000313" key="6">
    <source>
        <dbReference type="EMBL" id="NCI49286.1"/>
    </source>
</evidence>
<comment type="caution">
    <text evidence="6">The sequence shown here is derived from an EMBL/GenBank/DDBJ whole genome shotgun (WGS) entry which is preliminary data.</text>
</comment>
<feature type="transmembrane region" description="Helical" evidence="5">
    <location>
        <begin position="205"/>
        <end position="226"/>
    </location>
</feature>
<gene>
    <name evidence="6" type="ORF">GWC95_05075</name>
</gene>
<feature type="transmembrane region" description="Helical" evidence="5">
    <location>
        <begin position="271"/>
        <end position="293"/>
    </location>
</feature>
<dbReference type="PANTHER" id="PTHR23514:SF13">
    <property type="entry name" value="INNER MEMBRANE PROTEIN YBJJ"/>
    <property type="match status" value="1"/>
</dbReference>
<evidence type="ECO:0000313" key="7">
    <source>
        <dbReference type="Proteomes" id="UP000753802"/>
    </source>
</evidence>
<feature type="transmembrane region" description="Helical" evidence="5">
    <location>
        <begin position="238"/>
        <end position="259"/>
    </location>
</feature>
<accession>A0ABW9ZQA5</accession>
<feature type="transmembrane region" description="Helical" evidence="5">
    <location>
        <begin position="164"/>
        <end position="185"/>
    </location>
</feature>
<keyword evidence="3 5" id="KW-1133">Transmembrane helix</keyword>
<sequence>MNQPEVSNRTKRMAVAAFFFIAGLCFASWASRIPDIKTKFQFNDAELGALLLALPVGSMLCLPFSGWLVNKFVSRRIVTIAAASYPCILVLIGFAGSVWQLAPAALLFGFLGNLCNISVNTQAVGVESLYGRSIMASFHGIWSFAGFAGGAIGSVMVSESIAPQWHFVVICSCSLVMVFLFRRFILRKDASHPNQPFFARPDGMLLKLGMIAFSCMVCEGSMFDWSGVYFQKVVEAPVALTTLGYTAFMATMAGGRFVGDKIVTRFGKQKVLQASGMVIAAGLLTAVVFPTIIAATAGFLLVGFGVSSVIPLVYSAAGKSKTLSPGAALTAVSSIGFLGFLLGPPIIGFIAQASSLRWSLTLIAALGFCTTVLASVIDFRDDRA</sequence>
<name>A0ABW9ZQA5_9BACT</name>